<protein>
    <submittedName>
        <fullName evidence="1">Tail assembly chaperone</fullName>
    </submittedName>
</protein>
<dbReference type="EMBL" id="QEOB01000002">
    <property type="protein sequence ID" value="PVX86480.1"/>
    <property type="molecule type" value="Genomic_DNA"/>
</dbReference>
<dbReference type="RefSeq" id="WP_116609888.1">
    <property type="nucleotide sequence ID" value="NZ_QEOB01000002.1"/>
</dbReference>
<organism evidence="1 2">
    <name type="scientific">Paraburkholderia unamae</name>
    <dbReference type="NCBI Taxonomy" id="219649"/>
    <lineage>
        <taxon>Bacteria</taxon>
        <taxon>Pseudomonadati</taxon>
        <taxon>Pseudomonadota</taxon>
        <taxon>Betaproteobacteria</taxon>
        <taxon>Burkholderiales</taxon>
        <taxon>Burkholderiaceae</taxon>
        <taxon>Paraburkholderia</taxon>
    </lineage>
</organism>
<comment type="caution">
    <text evidence="1">The sequence shown here is derived from an EMBL/GenBank/DDBJ whole genome shotgun (WGS) entry which is preliminary data.</text>
</comment>
<proteinExistence type="predicted"/>
<keyword evidence="2" id="KW-1185">Reference proteome</keyword>
<sequence length="126" mass="13847">MAKITLGNRPSSFSHTVKFKLLDGTQAAVKVVYKYRTRSEFGAFIDEIAAASKQERGADADLSWAKVMEQTGSANADYVMRAVEGWDLDEPFTLENVQQLADELPAAVAAIMDDYRNAITQGRLGN</sequence>
<evidence type="ECO:0000313" key="2">
    <source>
        <dbReference type="Proteomes" id="UP000245712"/>
    </source>
</evidence>
<reference evidence="1 2" key="1">
    <citation type="submission" date="2018-05" db="EMBL/GenBank/DDBJ databases">
        <title>Genomic Encyclopedia of Type Strains, Phase IV (KMG-V): Genome sequencing to study the core and pangenomes of soil and plant-associated prokaryotes.</title>
        <authorList>
            <person name="Whitman W."/>
        </authorList>
    </citation>
    <scope>NUCLEOTIDE SEQUENCE [LARGE SCALE GENOMIC DNA]</scope>
    <source>
        <strain evidence="1 2">SCZa-39</strain>
    </source>
</reference>
<accession>A0ABX5KWH3</accession>
<dbReference type="InterPro" id="IPR014859">
    <property type="entry name" value="Phage_TAC_4"/>
</dbReference>
<gene>
    <name evidence="1" type="ORF">C7402_102316</name>
</gene>
<dbReference type="Pfam" id="PF08748">
    <property type="entry name" value="Phage_TAC_4"/>
    <property type="match status" value="1"/>
</dbReference>
<evidence type="ECO:0000313" key="1">
    <source>
        <dbReference type="EMBL" id="PVX86480.1"/>
    </source>
</evidence>
<name>A0ABX5KWH3_9BURK</name>
<dbReference type="Proteomes" id="UP000245712">
    <property type="component" value="Unassembled WGS sequence"/>
</dbReference>